<gene>
    <name evidence="2" type="ORF">JOB18_046821</name>
</gene>
<feature type="chain" id="PRO_5043831992" description="Secreted protein" evidence="1">
    <location>
        <begin position="27"/>
        <end position="109"/>
    </location>
</feature>
<evidence type="ECO:0000313" key="3">
    <source>
        <dbReference type="Proteomes" id="UP000693946"/>
    </source>
</evidence>
<evidence type="ECO:0000313" key="2">
    <source>
        <dbReference type="EMBL" id="KAG7476142.1"/>
    </source>
</evidence>
<dbReference type="AlphaFoldDB" id="A0AAV6PY96"/>
<accession>A0AAV6PY96</accession>
<sequence>MSTFPSPLTVCLPVCLSVLTWKQVNSEPCWREPGREEREEEEQKENSTDACILDMRRQQVCRAVRSFNPAYFTREWNCFGKIGQEWRRHVLVWLAVEMETSEERLQHLS</sequence>
<proteinExistence type="predicted"/>
<organism evidence="2 3">
    <name type="scientific">Solea senegalensis</name>
    <name type="common">Senegalese sole</name>
    <dbReference type="NCBI Taxonomy" id="28829"/>
    <lineage>
        <taxon>Eukaryota</taxon>
        <taxon>Metazoa</taxon>
        <taxon>Chordata</taxon>
        <taxon>Craniata</taxon>
        <taxon>Vertebrata</taxon>
        <taxon>Euteleostomi</taxon>
        <taxon>Actinopterygii</taxon>
        <taxon>Neopterygii</taxon>
        <taxon>Teleostei</taxon>
        <taxon>Neoteleostei</taxon>
        <taxon>Acanthomorphata</taxon>
        <taxon>Carangaria</taxon>
        <taxon>Pleuronectiformes</taxon>
        <taxon>Pleuronectoidei</taxon>
        <taxon>Soleidae</taxon>
        <taxon>Solea</taxon>
    </lineage>
</organism>
<name>A0AAV6PY96_SOLSE</name>
<keyword evidence="3" id="KW-1185">Reference proteome</keyword>
<comment type="caution">
    <text evidence="2">The sequence shown here is derived from an EMBL/GenBank/DDBJ whole genome shotgun (WGS) entry which is preliminary data.</text>
</comment>
<dbReference type="EMBL" id="JAGKHQ010000021">
    <property type="protein sequence ID" value="KAG7476142.1"/>
    <property type="molecule type" value="Genomic_DNA"/>
</dbReference>
<protein>
    <recommendedName>
        <fullName evidence="4">Secreted protein</fullName>
    </recommendedName>
</protein>
<keyword evidence="1" id="KW-0732">Signal</keyword>
<evidence type="ECO:0000256" key="1">
    <source>
        <dbReference type="SAM" id="SignalP"/>
    </source>
</evidence>
<feature type="signal peptide" evidence="1">
    <location>
        <begin position="1"/>
        <end position="26"/>
    </location>
</feature>
<reference evidence="2 3" key="1">
    <citation type="journal article" date="2021" name="Sci. Rep.">
        <title>Chromosome anchoring in Senegalese sole (Solea senegalensis) reveals sex-associated markers and genome rearrangements in flatfish.</title>
        <authorList>
            <person name="Guerrero-Cozar I."/>
            <person name="Gomez-Garrido J."/>
            <person name="Berbel C."/>
            <person name="Martinez-Blanch J.F."/>
            <person name="Alioto T."/>
            <person name="Claros M.G."/>
            <person name="Gagnaire P.A."/>
            <person name="Manchado M."/>
        </authorList>
    </citation>
    <scope>NUCLEOTIDE SEQUENCE [LARGE SCALE GENOMIC DNA]</scope>
    <source>
        <strain evidence="2">Sse05_10M</strain>
    </source>
</reference>
<evidence type="ECO:0008006" key="4">
    <source>
        <dbReference type="Google" id="ProtNLM"/>
    </source>
</evidence>
<dbReference type="Proteomes" id="UP000693946">
    <property type="component" value="Linkage Group LG9"/>
</dbReference>